<dbReference type="Proteomes" id="UP000823865">
    <property type="component" value="Unassembled WGS sequence"/>
</dbReference>
<evidence type="ECO:0000313" key="2">
    <source>
        <dbReference type="Proteomes" id="UP000823865"/>
    </source>
</evidence>
<dbReference type="Gene3D" id="3.40.470.10">
    <property type="entry name" value="Uracil-DNA glycosylase-like domain"/>
    <property type="match status" value="1"/>
</dbReference>
<gene>
    <name evidence="1" type="ORF">H9789_07370</name>
</gene>
<comment type="caution">
    <text evidence="1">The sequence shown here is derived from an EMBL/GenBank/DDBJ whole genome shotgun (WGS) entry which is preliminary data.</text>
</comment>
<organism evidence="1 2">
    <name type="scientific">Candidatus Paraprevotella stercoravium</name>
    <dbReference type="NCBI Taxonomy" id="2838725"/>
    <lineage>
        <taxon>Bacteria</taxon>
        <taxon>Pseudomonadati</taxon>
        <taxon>Bacteroidota</taxon>
        <taxon>Bacteroidia</taxon>
        <taxon>Bacteroidales</taxon>
        <taxon>Prevotellaceae</taxon>
        <taxon>Paraprevotella</taxon>
    </lineage>
</organism>
<name>A0A9E2L7J5_9BACT</name>
<dbReference type="SUPFAM" id="SSF52141">
    <property type="entry name" value="Uracil-DNA glycosylase-like"/>
    <property type="match status" value="1"/>
</dbReference>
<evidence type="ECO:0000313" key="1">
    <source>
        <dbReference type="EMBL" id="MBU3853619.1"/>
    </source>
</evidence>
<dbReference type="EMBL" id="JAHLFU010000158">
    <property type="protein sequence ID" value="MBU3853619.1"/>
    <property type="molecule type" value="Genomic_DNA"/>
</dbReference>
<dbReference type="InterPro" id="IPR036895">
    <property type="entry name" value="Uracil-DNA_glycosylase-like_sf"/>
</dbReference>
<sequence>MSNTNSKIILPEVEEHPLEPFLPPHARLLMLGSFPPQKKRWCMEFYYPNWINDMWRIMGHIFYGNRNEFVKTNEKTFDKEKIIGFLMQRGIALYDTASAVRRLKDNASDKFLEVVQPTDLDLLLRQIPECHTIVTTGEKATETICAYFGQTQMPAVGQYISFTHGDQPLRLYRMPSSSRAYPMKLEQKAVCYRDMMIQTGLLRETE</sequence>
<dbReference type="AlphaFoldDB" id="A0A9E2L7J5"/>
<reference evidence="1" key="2">
    <citation type="submission" date="2021-04" db="EMBL/GenBank/DDBJ databases">
        <authorList>
            <person name="Gilroy R."/>
        </authorList>
    </citation>
    <scope>NUCLEOTIDE SEQUENCE</scope>
    <source>
        <strain evidence="1">G3-2149</strain>
    </source>
</reference>
<proteinExistence type="predicted"/>
<dbReference type="CDD" id="cd10032">
    <property type="entry name" value="UDG-F6_HDG"/>
    <property type="match status" value="1"/>
</dbReference>
<reference evidence="1" key="1">
    <citation type="journal article" date="2021" name="PeerJ">
        <title>Extensive microbial diversity within the chicken gut microbiome revealed by metagenomics and culture.</title>
        <authorList>
            <person name="Gilroy R."/>
            <person name="Ravi A."/>
            <person name="Getino M."/>
            <person name="Pursley I."/>
            <person name="Horton D.L."/>
            <person name="Alikhan N.F."/>
            <person name="Baker D."/>
            <person name="Gharbi K."/>
            <person name="Hall N."/>
            <person name="Watson M."/>
            <person name="Adriaenssens E.M."/>
            <person name="Foster-Nyarko E."/>
            <person name="Jarju S."/>
            <person name="Secka A."/>
            <person name="Antonio M."/>
            <person name="Oren A."/>
            <person name="Chaudhuri R.R."/>
            <person name="La Ragione R."/>
            <person name="Hildebrand F."/>
            <person name="Pallen M.J."/>
        </authorList>
    </citation>
    <scope>NUCLEOTIDE SEQUENCE</scope>
    <source>
        <strain evidence="1">G3-2149</strain>
    </source>
</reference>
<accession>A0A9E2L7J5</accession>
<protein>
    <submittedName>
        <fullName evidence="1">Uracil-DNA glycosylase family protein</fullName>
    </submittedName>
</protein>